<dbReference type="Ensembl" id="ENSCSAVT00000017409.1">
    <property type="protein sequence ID" value="ENSCSAVP00000017221.1"/>
    <property type="gene ID" value="ENSCSAVG00000010129.1"/>
</dbReference>
<feature type="domain" description="Orn/DAP/Arg decarboxylase 2 N-terminal" evidence="14">
    <location>
        <begin position="45"/>
        <end position="283"/>
    </location>
</feature>
<evidence type="ECO:0000313" key="16">
    <source>
        <dbReference type="Proteomes" id="UP000007875"/>
    </source>
</evidence>
<dbReference type="InterPro" id="IPR022653">
    <property type="entry name" value="De-COase2_pyr-phos_BS"/>
</dbReference>
<evidence type="ECO:0000256" key="6">
    <source>
        <dbReference type="ARBA" id="ARBA00034115"/>
    </source>
</evidence>
<dbReference type="Proteomes" id="UP000007875">
    <property type="component" value="Unassembled WGS sequence"/>
</dbReference>
<dbReference type="InterPro" id="IPR022644">
    <property type="entry name" value="De-COase2_N"/>
</dbReference>
<dbReference type="Pfam" id="PF00278">
    <property type="entry name" value="Orn_DAP_Arg_deC"/>
    <property type="match status" value="1"/>
</dbReference>
<evidence type="ECO:0000256" key="3">
    <source>
        <dbReference type="ARBA" id="ARBA00022898"/>
    </source>
</evidence>
<dbReference type="GeneTree" id="ENSGT00950000182995"/>
<sequence>MKPDRNAASCLVEMYPEIDTNNIIEKKVSNIYHEDHDDAFFVCDLGDVVKKYVRWQKNFPRIVPYYAIKCNPDETMLKLMIGLGAGFDCASKAEIRQMLSLGASPEKIIFANPCKQTSHVRYAKENNIKPVVFDNKEELVKMKKNYPNADLVLRIQTDDSQSVCPFSMKYGAHPDSCPQLLDTAYKMGLNVVGISFHVGSGCTDVQAFVKAIQNARVLFDYAESIGYHFTLLDIGGGFPGTENVDLKFEEIASMVNLALDDLFPKSDFPHVQIIAEPGRYFAASAYTLATNIIAKRAVLQGVPGEEADSPKETFGNPFTPTRSHRPAFMYYVNDGIYGSFNCLFFDHAQVTPQILKQTKQNGVRFSSSIWGPTCDGLDQICEHVMLPELTTGNWIIWEDMGAYTISAGSAFNGFKTTKMFYVISENENTVMQSYLNGKLLPNVTISSATDDSSSSEDDLCGESETNYFGQISDYSGDPNIFYSENCRVPVEA</sequence>
<comment type="similarity">
    <text evidence="2 12">Belongs to the Orn/Lys/Arg decarboxylase class-II family.</text>
</comment>
<dbReference type="InterPro" id="IPR000183">
    <property type="entry name" value="Orn/DAP/Arg_de-COase"/>
</dbReference>
<comment type="catalytic activity">
    <reaction evidence="10">
        <text>L-ornithine + H(+) = putrescine + CO2</text>
        <dbReference type="Rhea" id="RHEA:22964"/>
        <dbReference type="ChEBI" id="CHEBI:15378"/>
        <dbReference type="ChEBI" id="CHEBI:16526"/>
        <dbReference type="ChEBI" id="CHEBI:46911"/>
        <dbReference type="ChEBI" id="CHEBI:326268"/>
        <dbReference type="EC" id="4.1.1.17"/>
    </reaction>
</comment>
<dbReference type="Gene3D" id="3.20.20.10">
    <property type="entry name" value="Alanine racemase"/>
    <property type="match status" value="1"/>
</dbReference>
<evidence type="ECO:0000259" key="14">
    <source>
        <dbReference type="Pfam" id="PF02784"/>
    </source>
</evidence>
<dbReference type="OMA" id="SFFVCDL"/>
<name>H2ZI05_CIOSA</name>
<dbReference type="InterPro" id="IPR022643">
    <property type="entry name" value="De-COase2_C"/>
</dbReference>
<evidence type="ECO:0000256" key="4">
    <source>
        <dbReference type="ARBA" id="ARBA00023115"/>
    </source>
</evidence>
<reference evidence="16" key="1">
    <citation type="submission" date="2003-08" db="EMBL/GenBank/DDBJ databases">
        <authorList>
            <person name="Birren B."/>
            <person name="Nusbaum C."/>
            <person name="Abebe A."/>
            <person name="Abouelleil A."/>
            <person name="Adekoya E."/>
            <person name="Ait-zahra M."/>
            <person name="Allen N."/>
            <person name="Allen T."/>
            <person name="An P."/>
            <person name="Anderson M."/>
            <person name="Anderson S."/>
            <person name="Arachchi H."/>
            <person name="Armbruster J."/>
            <person name="Bachantsang P."/>
            <person name="Baldwin J."/>
            <person name="Barry A."/>
            <person name="Bayul T."/>
            <person name="Blitshsteyn B."/>
            <person name="Bloom T."/>
            <person name="Blye J."/>
            <person name="Boguslavskiy L."/>
            <person name="Borowsky M."/>
            <person name="Boukhgalter B."/>
            <person name="Brunache A."/>
            <person name="Butler J."/>
            <person name="Calixte N."/>
            <person name="Calvo S."/>
            <person name="Camarata J."/>
            <person name="Campo K."/>
            <person name="Chang J."/>
            <person name="Cheshatsang Y."/>
            <person name="Citroen M."/>
            <person name="Collymore A."/>
            <person name="Considine T."/>
            <person name="Cook A."/>
            <person name="Cooke P."/>
            <person name="Corum B."/>
            <person name="Cuomo C."/>
            <person name="David R."/>
            <person name="Dawoe T."/>
            <person name="Degray S."/>
            <person name="Dodge S."/>
            <person name="Dooley K."/>
            <person name="Dorje P."/>
            <person name="Dorjee K."/>
            <person name="Dorris L."/>
            <person name="Duffey N."/>
            <person name="Dupes A."/>
            <person name="Elkins T."/>
            <person name="Engels R."/>
            <person name="Erickson J."/>
            <person name="Farina A."/>
            <person name="Faro S."/>
            <person name="Ferreira P."/>
            <person name="Fischer H."/>
            <person name="Fitzgerald M."/>
            <person name="Foley K."/>
            <person name="Gage D."/>
            <person name="Galagan J."/>
            <person name="Gearin G."/>
            <person name="Gnerre S."/>
            <person name="Gnirke A."/>
            <person name="Goyette A."/>
            <person name="Graham J."/>
            <person name="Grandbois E."/>
            <person name="Gyaltsen K."/>
            <person name="Hafez N."/>
            <person name="Hagopian D."/>
            <person name="Hagos B."/>
            <person name="Hall J."/>
            <person name="Hatcher B."/>
            <person name="Heller A."/>
            <person name="Higgins H."/>
            <person name="Honan T."/>
            <person name="Horn A."/>
            <person name="Houde N."/>
            <person name="Hughes L."/>
            <person name="Hulme W."/>
            <person name="Husby E."/>
            <person name="Iliev I."/>
            <person name="Jaffe D."/>
            <person name="Jones C."/>
            <person name="Kamal M."/>
            <person name="Kamat A."/>
            <person name="Kamvysselis M."/>
            <person name="Karlsson E."/>
            <person name="Kells C."/>
            <person name="Kieu A."/>
            <person name="Kisner P."/>
            <person name="Kodira C."/>
            <person name="Kulbokas E."/>
            <person name="Labutti K."/>
            <person name="Lama D."/>
            <person name="Landers T."/>
            <person name="Leger J."/>
            <person name="Levine S."/>
            <person name="Lewis D."/>
            <person name="Lewis T."/>
            <person name="Lindblad-toh K."/>
            <person name="Liu X."/>
            <person name="Lokyitsang T."/>
            <person name="Lokyitsang Y."/>
            <person name="Lucien O."/>
            <person name="Lui A."/>
            <person name="Ma L.J."/>
            <person name="Mabbitt R."/>
            <person name="Macdonald J."/>
            <person name="Maclean C."/>
            <person name="Major J."/>
            <person name="Manning J."/>
            <person name="Marabella R."/>
            <person name="Maru K."/>
            <person name="Matthews C."/>
            <person name="Mauceli E."/>
            <person name="Mccarthy M."/>
            <person name="Mcdonough S."/>
            <person name="Mcghee T."/>
            <person name="Meldrim J."/>
            <person name="Meneus L."/>
            <person name="Mesirov J."/>
            <person name="Mihalev A."/>
            <person name="Mihova T."/>
            <person name="Mikkelsen T."/>
            <person name="Mlenga V."/>
            <person name="Moru K."/>
            <person name="Mozes J."/>
            <person name="Mulrain L."/>
            <person name="Munson G."/>
            <person name="Naylor J."/>
            <person name="Newes C."/>
            <person name="Nguyen C."/>
            <person name="Nguyen N."/>
            <person name="Nguyen T."/>
            <person name="Nicol R."/>
            <person name="Nielsen C."/>
            <person name="Nizzari M."/>
            <person name="Norbu C."/>
            <person name="Norbu N."/>
            <person name="O'donnell P."/>
            <person name="Okoawo O."/>
            <person name="O'leary S."/>
            <person name="Omotosho B."/>
            <person name="O'neill K."/>
            <person name="Osman S."/>
            <person name="Parker S."/>
            <person name="Perrin D."/>
            <person name="Phunkhang P."/>
            <person name="Piqani B."/>
            <person name="Purcell S."/>
            <person name="Rachupka T."/>
            <person name="Ramasamy U."/>
            <person name="Rameau R."/>
            <person name="Ray V."/>
            <person name="Raymond C."/>
            <person name="Retta R."/>
            <person name="Richardson S."/>
            <person name="Rise C."/>
            <person name="Rodriguez J."/>
            <person name="Rogers J."/>
            <person name="Rogov P."/>
            <person name="Rutman M."/>
            <person name="Schupbach R."/>
            <person name="Seaman C."/>
            <person name="Settipalli S."/>
            <person name="Sharpe T."/>
            <person name="Sheridan J."/>
            <person name="Sherpa N."/>
            <person name="Shi J."/>
            <person name="Smirnov S."/>
            <person name="Smith C."/>
            <person name="Sougnez C."/>
            <person name="Spencer B."/>
            <person name="Stalker J."/>
            <person name="Stange-thomann N."/>
            <person name="Stavropoulos S."/>
            <person name="Stetson K."/>
            <person name="Stone C."/>
            <person name="Stone S."/>
            <person name="Stubbs M."/>
            <person name="Talamas J."/>
            <person name="Tchuinga P."/>
            <person name="Tenzing P."/>
            <person name="Tesfaye S."/>
            <person name="Theodore J."/>
            <person name="Thoulutsang Y."/>
            <person name="Topham K."/>
            <person name="Towey S."/>
            <person name="Tsamla T."/>
            <person name="Tsomo N."/>
            <person name="Vallee D."/>
            <person name="Vassiliev H."/>
            <person name="Venkataraman V."/>
            <person name="Vinson J."/>
            <person name="Vo A."/>
            <person name="Wade C."/>
            <person name="Wang S."/>
            <person name="Wangchuk T."/>
            <person name="Wangdi T."/>
            <person name="Whittaker C."/>
            <person name="Wilkinson J."/>
            <person name="Wu Y."/>
            <person name="Wyman D."/>
            <person name="Yadav S."/>
            <person name="Yang S."/>
            <person name="Yang X."/>
            <person name="Yeager S."/>
            <person name="Yee E."/>
            <person name="Young G."/>
            <person name="Zainoun J."/>
            <person name="Zembeck L."/>
            <person name="Zimmer A."/>
            <person name="Zody M."/>
            <person name="Lander E."/>
        </authorList>
    </citation>
    <scope>NUCLEOTIDE SEQUENCE [LARGE SCALE GENOMIC DNA]</scope>
</reference>
<keyword evidence="4" id="KW-0620">Polyamine biosynthesis</keyword>
<accession>H2ZI05</accession>
<dbReference type="STRING" id="51511.ENSCSAVP00000017221"/>
<dbReference type="PROSITE" id="PS00878">
    <property type="entry name" value="ODR_DC_2_1"/>
    <property type="match status" value="1"/>
</dbReference>
<evidence type="ECO:0000256" key="7">
    <source>
        <dbReference type="ARBA" id="ARBA00034138"/>
    </source>
</evidence>
<dbReference type="InParanoid" id="H2ZI05"/>
<dbReference type="SUPFAM" id="SSF51419">
    <property type="entry name" value="PLP-binding barrel"/>
    <property type="match status" value="1"/>
</dbReference>
<dbReference type="AlphaFoldDB" id="H2ZI05"/>
<keyword evidence="3 11" id="KW-0663">Pyridoxal phosphate</keyword>
<comment type="subunit">
    <text evidence="9">Homodimer. Only the dimer is catalytically active, as the active sites are constructed of residues from both monomers.</text>
</comment>
<dbReference type="PRINTS" id="PR01179">
    <property type="entry name" value="ODADCRBXLASE"/>
</dbReference>
<evidence type="ECO:0000256" key="8">
    <source>
        <dbReference type="ARBA" id="ARBA00037173"/>
    </source>
</evidence>
<dbReference type="eggNOG" id="KOG0622">
    <property type="taxonomic scope" value="Eukaryota"/>
</dbReference>
<comment type="cofactor">
    <cofactor evidence="1 11">
        <name>pyridoxal 5'-phosphate</name>
        <dbReference type="ChEBI" id="CHEBI:597326"/>
    </cofactor>
</comment>
<evidence type="ECO:0000259" key="13">
    <source>
        <dbReference type="Pfam" id="PF00278"/>
    </source>
</evidence>
<dbReference type="PANTHER" id="PTHR11482">
    <property type="entry name" value="ARGININE/DIAMINOPIMELATE/ORNITHINE DECARBOXYLASE"/>
    <property type="match status" value="1"/>
</dbReference>
<protein>
    <recommendedName>
        <fullName evidence="7">ornithine decarboxylase</fullName>
        <ecNumber evidence="7">4.1.1.17</ecNumber>
    </recommendedName>
</protein>
<dbReference type="InterPro" id="IPR009006">
    <property type="entry name" value="Ala_racemase/Decarboxylase_C"/>
</dbReference>
<dbReference type="GO" id="GO:0033387">
    <property type="term" value="P:putrescine biosynthetic process from arginine, via ornithine"/>
    <property type="evidence" value="ECO:0007669"/>
    <property type="project" value="TreeGrafter"/>
</dbReference>
<feature type="domain" description="Orn/DAP/Arg decarboxylase 2 C-terminal" evidence="13">
    <location>
        <begin position="41"/>
        <end position="401"/>
    </location>
</feature>
<dbReference type="GO" id="GO:0005737">
    <property type="term" value="C:cytoplasm"/>
    <property type="evidence" value="ECO:0007669"/>
    <property type="project" value="TreeGrafter"/>
</dbReference>
<dbReference type="PANTHER" id="PTHR11482:SF6">
    <property type="entry name" value="ORNITHINE DECARBOXYLASE 1-RELATED"/>
    <property type="match status" value="1"/>
</dbReference>
<dbReference type="CDD" id="cd00622">
    <property type="entry name" value="PLPDE_III_ODC"/>
    <property type="match status" value="1"/>
</dbReference>
<comment type="pathway">
    <text evidence="6">Amine and polyamine biosynthesis; putrescine biosynthesis via L-ornithine pathway; putrescine from L-ornithine: step 1/1.</text>
</comment>
<dbReference type="SUPFAM" id="SSF50621">
    <property type="entry name" value="Alanine racemase C-terminal domain-like"/>
    <property type="match status" value="1"/>
</dbReference>
<evidence type="ECO:0000256" key="10">
    <source>
        <dbReference type="ARBA" id="ARBA00049127"/>
    </source>
</evidence>
<keyword evidence="5" id="KW-0456">Lyase</keyword>
<dbReference type="Pfam" id="PF02784">
    <property type="entry name" value="Orn_Arg_deC_N"/>
    <property type="match status" value="1"/>
</dbReference>
<dbReference type="GO" id="GO:0004586">
    <property type="term" value="F:ornithine decarboxylase activity"/>
    <property type="evidence" value="ECO:0007669"/>
    <property type="project" value="UniProtKB-EC"/>
</dbReference>
<dbReference type="FunFam" id="3.20.20.10:FF:000005">
    <property type="entry name" value="Ornithine decarboxylase"/>
    <property type="match status" value="1"/>
</dbReference>
<evidence type="ECO:0000256" key="11">
    <source>
        <dbReference type="PIRSR" id="PIRSR600183-50"/>
    </source>
</evidence>
<keyword evidence="16" id="KW-1185">Reference proteome</keyword>
<evidence type="ECO:0000256" key="1">
    <source>
        <dbReference type="ARBA" id="ARBA00001933"/>
    </source>
</evidence>
<evidence type="ECO:0000313" key="15">
    <source>
        <dbReference type="Ensembl" id="ENSCSAVP00000017221.1"/>
    </source>
</evidence>
<evidence type="ECO:0000256" key="5">
    <source>
        <dbReference type="ARBA" id="ARBA00023239"/>
    </source>
</evidence>
<reference evidence="15" key="2">
    <citation type="submission" date="2025-08" db="UniProtKB">
        <authorList>
            <consortium name="Ensembl"/>
        </authorList>
    </citation>
    <scope>IDENTIFICATION</scope>
</reference>
<dbReference type="FunFam" id="2.40.37.10:FF:000005">
    <property type="entry name" value="Ornithine decarboxylase"/>
    <property type="match status" value="1"/>
</dbReference>
<evidence type="ECO:0000256" key="9">
    <source>
        <dbReference type="ARBA" id="ARBA00046672"/>
    </source>
</evidence>
<feature type="active site" description="Proton donor" evidence="11">
    <location>
        <position position="374"/>
    </location>
</feature>
<reference evidence="15" key="3">
    <citation type="submission" date="2025-09" db="UniProtKB">
        <authorList>
            <consortium name="Ensembl"/>
        </authorList>
    </citation>
    <scope>IDENTIFICATION</scope>
</reference>
<proteinExistence type="inferred from homology"/>
<organism evidence="15 16">
    <name type="scientific">Ciona savignyi</name>
    <name type="common">Pacific transparent sea squirt</name>
    <dbReference type="NCBI Taxonomy" id="51511"/>
    <lineage>
        <taxon>Eukaryota</taxon>
        <taxon>Metazoa</taxon>
        <taxon>Chordata</taxon>
        <taxon>Tunicata</taxon>
        <taxon>Ascidiacea</taxon>
        <taxon>Phlebobranchia</taxon>
        <taxon>Cionidae</taxon>
        <taxon>Ciona</taxon>
    </lineage>
</organism>
<feature type="modified residue" description="N6-(pyridoxal phosphate)lysine" evidence="11">
    <location>
        <position position="69"/>
    </location>
</feature>
<dbReference type="InterPro" id="IPR029066">
    <property type="entry name" value="PLP-binding_barrel"/>
</dbReference>
<dbReference type="EC" id="4.1.1.17" evidence="7"/>
<dbReference type="Gene3D" id="2.40.37.10">
    <property type="entry name" value="Lyase, Ornithine Decarboxylase, Chain A, domain 1"/>
    <property type="match status" value="1"/>
</dbReference>
<evidence type="ECO:0000256" key="2">
    <source>
        <dbReference type="ARBA" id="ARBA00008872"/>
    </source>
</evidence>
<dbReference type="PRINTS" id="PR01182">
    <property type="entry name" value="ORNDCRBXLASE"/>
</dbReference>
<dbReference type="InterPro" id="IPR002433">
    <property type="entry name" value="Orn_de-COase"/>
</dbReference>
<comment type="function">
    <text evidence="8">Catalyzes the first and rate-limiting step of polyamine biosynthesis that converts ornithine into putrescine, which is the precursor for the polyamines, spermidine and spermine. Polyamines are essential for cell proliferation and are implicated in cellular processes, ranging from DNA replication to apoptosis.</text>
</comment>
<evidence type="ECO:0000256" key="12">
    <source>
        <dbReference type="RuleBase" id="RU003737"/>
    </source>
</evidence>